<feature type="transmembrane region" description="Helical" evidence="1">
    <location>
        <begin position="56"/>
        <end position="76"/>
    </location>
</feature>
<feature type="transmembrane region" description="Helical" evidence="1">
    <location>
        <begin position="7"/>
        <end position="24"/>
    </location>
</feature>
<name>A0A4R2ILX7_9ACTN</name>
<keyword evidence="1" id="KW-0812">Transmembrane</keyword>
<gene>
    <name evidence="2" type="ORF">EV646_10764</name>
</gene>
<dbReference type="AlphaFoldDB" id="A0A4R2ILX7"/>
<keyword evidence="3" id="KW-1185">Reference proteome</keyword>
<sequence length="115" mass="12488">MHRLERVGIVVLVALVAALPTAIHGWPTTVAGNAFTALLLASGLTLLWWREHPRLVAVLGGAAWLLVALLGDYGWFPDTAFAIMALLARWQLWVGPAAPRGWSGSVWWCICLFSG</sequence>
<keyword evidence="1" id="KW-1133">Transmembrane helix</keyword>
<comment type="caution">
    <text evidence="2">The sequence shown here is derived from an EMBL/GenBank/DDBJ whole genome shotgun (WGS) entry which is preliminary data.</text>
</comment>
<dbReference type="Proteomes" id="UP000295573">
    <property type="component" value="Unassembled WGS sequence"/>
</dbReference>
<keyword evidence="1" id="KW-0472">Membrane</keyword>
<organism evidence="2 3">
    <name type="scientific">Kribbella antiqua</name>
    <dbReference type="NCBI Taxonomy" id="2512217"/>
    <lineage>
        <taxon>Bacteria</taxon>
        <taxon>Bacillati</taxon>
        <taxon>Actinomycetota</taxon>
        <taxon>Actinomycetes</taxon>
        <taxon>Propionibacteriales</taxon>
        <taxon>Kribbellaceae</taxon>
        <taxon>Kribbella</taxon>
    </lineage>
</organism>
<protein>
    <submittedName>
        <fullName evidence="2">Uncharacterized protein</fullName>
    </submittedName>
</protein>
<proteinExistence type="predicted"/>
<evidence type="ECO:0000256" key="1">
    <source>
        <dbReference type="SAM" id="Phobius"/>
    </source>
</evidence>
<reference evidence="2 3" key="1">
    <citation type="journal article" date="2015" name="Stand. Genomic Sci.">
        <title>Genomic Encyclopedia of Bacterial and Archaeal Type Strains, Phase III: the genomes of soil and plant-associated and newly described type strains.</title>
        <authorList>
            <person name="Whitman W.B."/>
            <person name="Woyke T."/>
            <person name="Klenk H.P."/>
            <person name="Zhou Y."/>
            <person name="Lilburn T.G."/>
            <person name="Beck B.J."/>
            <person name="De Vos P."/>
            <person name="Vandamme P."/>
            <person name="Eisen J.A."/>
            <person name="Garrity G."/>
            <person name="Hugenholtz P."/>
            <person name="Kyrpides N.C."/>
        </authorList>
    </citation>
    <scope>NUCLEOTIDE SEQUENCE [LARGE SCALE GENOMIC DNA]</scope>
    <source>
        <strain evidence="2 3">VKM Ac-2541</strain>
    </source>
</reference>
<evidence type="ECO:0000313" key="3">
    <source>
        <dbReference type="Proteomes" id="UP000295573"/>
    </source>
</evidence>
<accession>A0A4R2ILX7</accession>
<feature type="transmembrane region" description="Helical" evidence="1">
    <location>
        <begin position="30"/>
        <end position="49"/>
    </location>
</feature>
<dbReference type="RefSeq" id="WP_132150876.1">
    <property type="nucleotide sequence ID" value="NZ_SLWR01000007.1"/>
</dbReference>
<dbReference type="EMBL" id="SLWR01000007">
    <property type="protein sequence ID" value="TCO46043.1"/>
    <property type="molecule type" value="Genomic_DNA"/>
</dbReference>
<evidence type="ECO:0000313" key="2">
    <source>
        <dbReference type="EMBL" id="TCO46043.1"/>
    </source>
</evidence>